<feature type="domain" description="TNase-like" evidence="4">
    <location>
        <begin position="70"/>
        <end position="166"/>
    </location>
</feature>
<keyword evidence="3" id="KW-0378">Hydrolase</keyword>
<dbReference type="Gene3D" id="2.40.50.90">
    <property type="match status" value="1"/>
</dbReference>
<reference evidence="6" key="1">
    <citation type="journal article" date="2020" name="mSystems">
        <title>Genome- and Community-Level Interaction Insights into Carbon Utilization and Element Cycling Functions of Hydrothermarchaeota in Hydrothermal Sediment.</title>
        <authorList>
            <person name="Zhou Z."/>
            <person name="Liu Y."/>
            <person name="Xu W."/>
            <person name="Pan J."/>
            <person name="Luo Z.H."/>
            <person name="Li M."/>
        </authorList>
    </citation>
    <scope>NUCLEOTIDE SEQUENCE [LARGE SCALE GENOMIC DNA]</scope>
    <source>
        <strain evidence="6">SpSt-613</strain>
        <strain evidence="5">SpSt-669</strain>
    </source>
</reference>
<dbReference type="SMART" id="SM00318">
    <property type="entry name" value="SNc"/>
    <property type="match status" value="1"/>
</dbReference>
<gene>
    <name evidence="6" type="ORF">ENT82_03650</name>
    <name evidence="5" type="ORF">ENU43_08565</name>
</gene>
<evidence type="ECO:0000259" key="4">
    <source>
        <dbReference type="PROSITE" id="PS50830"/>
    </source>
</evidence>
<sequence>MRVSPVAILAVFIIGFFAGYLVYSTTAPPPLTITKTTTAATTIRQTFTTTILSTQTTTVTSSYKVGGKPVDLVATVYRIVDGDTFDAFPSGRVRLADINTPERNEPGYNEAKEALRRLVEGKKVFLDVDNVNVMDSYQRLVAVVYVQHNSTHVLNVNLWLVTNGYAMFRDFNNEFNPYTWSLYLPFS</sequence>
<protein>
    <submittedName>
        <fullName evidence="6">Nuclease</fullName>
    </submittedName>
</protein>
<dbReference type="Pfam" id="PF00565">
    <property type="entry name" value="SNase"/>
    <property type="match status" value="1"/>
</dbReference>
<dbReference type="PROSITE" id="PS50830">
    <property type="entry name" value="TNASE_3"/>
    <property type="match status" value="1"/>
</dbReference>
<accession>A0A7C4I1T4</accession>
<dbReference type="InterPro" id="IPR016071">
    <property type="entry name" value="Staphylococal_nuclease_OB-fold"/>
</dbReference>
<proteinExistence type="predicted"/>
<organism evidence="6">
    <name type="scientific">Caldiarchaeum subterraneum</name>
    <dbReference type="NCBI Taxonomy" id="311458"/>
    <lineage>
        <taxon>Archaea</taxon>
        <taxon>Nitrososphaerota</taxon>
        <taxon>Candidatus Caldarchaeales</taxon>
        <taxon>Candidatus Caldarchaeaceae</taxon>
        <taxon>Candidatus Caldarchaeum</taxon>
    </lineage>
</organism>
<dbReference type="GO" id="GO:0016787">
    <property type="term" value="F:hydrolase activity"/>
    <property type="evidence" value="ECO:0007669"/>
    <property type="project" value="UniProtKB-KW"/>
</dbReference>
<dbReference type="GO" id="GO:0004519">
    <property type="term" value="F:endonuclease activity"/>
    <property type="evidence" value="ECO:0007669"/>
    <property type="project" value="UniProtKB-KW"/>
</dbReference>
<dbReference type="EMBL" id="DTCM01000108">
    <property type="protein sequence ID" value="HGL41696.1"/>
    <property type="molecule type" value="Genomic_DNA"/>
</dbReference>
<keyword evidence="1" id="KW-0540">Nuclease</keyword>
<dbReference type="EMBL" id="DTAD01000034">
    <property type="protein sequence ID" value="HGN90209.1"/>
    <property type="molecule type" value="Genomic_DNA"/>
</dbReference>
<keyword evidence="2" id="KW-0255">Endonuclease</keyword>
<evidence type="ECO:0000313" key="6">
    <source>
        <dbReference type="EMBL" id="HGN90209.1"/>
    </source>
</evidence>
<evidence type="ECO:0000313" key="5">
    <source>
        <dbReference type="EMBL" id="HGL41696.1"/>
    </source>
</evidence>
<dbReference type="SUPFAM" id="SSF50199">
    <property type="entry name" value="Staphylococcal nuclease"/>
    <property type="match status" value="1"/>
</dbReference>
<evidence type="ECO:0000256" key="1">
    <source>
        <dbReference type="ARBA" id="ARBA00022722"/>
    </source>
</evidence>
<evidence type="ECO:0000256" key="2">
    <source>
        <dbReference type="ARBA" id="ARBA00022759"/>
    </source>
</evidence>
<dbReference type="PANTHER" id="PTHR12302:SF3">
    <property type="entry name" value="SERINE_THREONINE-PROTEIN KINASE 31"/>
    <property type="match status" value="1"/>
</dbReference>
<dbReference type="PANTHER" id="PTHR12302">
    <property type="entry name" value="EBNA2 BINDING PROTEIN P100"/>
    <property type="match status" value="1"/>
</dbReference>
<dbReference type="InterPro" id="IPR035437">
    <property type="entry name" value="SNase_OB-fold_sf"/>
</dbReference>
<evidence type="ECO:0000256" key="3">
    <source>
        <dbReference type="ARBA" id="ARBA00022801"/>
    </source>
</evidence>
<comment type="caution">
    <text evidence="6">The sequence shown here is derived from an EMBL/GenBank/DDBJ whole genome shotgun (WGS) entry which is preliminary data.</text>
</comment>
<dbReference type="AlphaFoldDB" id="A0A7C4I1T4"/>
<name>A0A7C4I1T4_CALS0</name>